<dbReference type="AlphaFoldDB" id="A0A484AN60"/>
<dbReference type="EMBL" id="LSRL02010449">
    <property type="protein sequence ID" value="TDG38138.1"/>
    <property type="molecule type" value="Genomic_DNA"/>
</dbReference>
<organism evidence="1 2">
    <name type="scientific">Drosophila navojoa</name>
    <name type="common">Fruit fly</name>
    <dbReference type="NCBI Taxonomy" id="7232"/>
    <lineage>
        <taxon>Eukaryota</taxon>
        <taxon>Metazoa</taxon>
        <taxon>Ecdysozoa</taxon>
        <taxon>Arthropoda</taxon>
        <taxon>Hexapoda</taxon>
        <taxon>Insecta</taxon>
        <taxon>Pterygota</taxon>
        <taxon>Neoptera</taxon>
        <taxon>Endopterygota</taxon>
        <taxon>Diptera</taxon>
        <taxon>Brachycera</taxon>
        <taxon>Muscomorpha</taxon>
        <taxon>Ephydroidea</taxon>
        <taxon>Drosophilidae</taxon>
        <taxon>Drosophila</taxon>
    </lineage>
</organism>
<keyword evidence="2" id="KW-1185">Reference proteome</keyword>
<gene>
    <name evidence="1" type="ORF">AWZ03_015440</name>
</gene>
<name>A0A484AN60_DRONA</name>
<evidence type="ECO:0000313" key="2">
    <source>
        <dbReference type="Proteomes" id="UP000295192"/>
    </source>
</evidence>
<reference evidence="1 2" key="1">
    <citation type="journal article" date="2019" name="J. Hered.">
        <title>An Improved Genome Assembly for Drosophila navojoa, the Basal Species in the mojavensis Cluster.</title>
        <authorList>
            <person name="Vanderlinde T."/>
            <person name="Dupim E.G."/>
            <person name="Nazario-Yepiz N.O."/>
            <person name="Carvalho A.B."/>
        </authorList>
    </citation>
    <scope>NUCLEOTIDE SEQUENCE [LARGE SCALE GENOMIC DNA]</scope>
    <source>
        <strain evidence="1">Navoj_Jal97</strain>
        <tissue evidence="1">Whole organism</tissue>
    </source>
</reference>
<comment type="caution">
    <text evidence="1">The sequence shown here is derived from an EMBL/GenBank/DDBJ whole genome shotgun (WGS) entry which is preliminary data.</text>
</comment>
<accession>A0A484AN60</accession>
<proteinExistence type="predicted"/>
<evidence type="ECO:0000313" key="1">
    <source>
        <dbReference type="EMBL" id="TDG38138.1"/>
    </source>
</evidence>
<feature type="non-terminal residue" evidence="1">
    <location>
        <position position="58"/>
    </location>
</feature>
<protein>
    <submittedName>
        <fullName evidence="1">Uncharacterized protein</fullName>
    </submittedName>
</protein>
<sequence length="58" mass="6349">MPLPLDNYGPADTEVKRMPMTLICCRDLTLRKKLVKASRGTWTHLAAGQNGGAQKSAH</sequence>
<dbReference type="Proteomes" id="UP000295192">
    <property type="component" value="Unassembled WGS sequence"/>
</dbReference>